<sequence>RGRVSAVARGGDLHSPGAPIGGRQSPRHLAAGRRPLAALGL</sequence>
<evidence type="ECO:0000313" key="2">
    <source>
        <dbReference type="EMBL" id="CAA9210948.1"/>
    </source>
</evidence>
<accession>A0A6J4H2R9</accession>
<protein>
    <submittedName>
        <fullName evidence="2">Uncharacterized protein</fullName>
    </submittedName>
</protein>
<feature type="region of interest" description="Disordered" evidence="1">
    <location>
        <begin position="1"/>
        <end position="34"/>
    </location>
</feature>
<dbReference type="EMBL" id="CADCTB010000006">
    <property type="protein sequence ID" value="CAA9210948.1"/>
    <property type="molecule type" value="Genomic_DNA"/>
</dbReference>
<proteinExistence type="predicted"/>
<organism evidence="2">
    <name type="scientific">uncultured Acidimicrobiales bacterium</name>
    <dbReference type="NCBI Taxonomy" id="310071"/>
    <lineage>
        <taxon>Bacteria</taxon>
        <taxon>Bacillati</taxon>
        <taxon>Actinomycetota</taxon>
        <taxon>Acidimicrobiia</taxon>
        <taxon>Acidimicrobiales</taxon>
        <taxon>environmental samples</taxon>
    </lineage>
</organism>
<dbReference type="AlphaFoldDB" id="A0A6J4H2R9"/>
<feature type="non-terminal residue" evidence="2">
    <location>
        <position position="41"/>
    </location>
</feature>
<feature type="non-terminal residue" evidence="2">
    <location>
        <position position="1"/>
    </location>
</feature>
<name>A0A6J4H2R9_9ACTN</name>
<reference evidence="2" key="1">
    <citation type="submission" date="2020-02" db="EMBL/GenBank/DDBJ databases">
        <authorList>
            <person name="Meier V. D."/>
        </authorList>
    </citation>
    <scope>NUCLEOTIDE SEQUENCE</scope>
    <source>
        <strain evidence="2">AVDCRST_MAG10</strain>
    </source>
</reference>
<evidence type="ECO:0000256" key="1">
    <source>
        <dbReference type="SAM" id="MobiDB-lite"/>
    </source>
</evidence>
<gene>
    <name evidence="2" type="ORF">AVDCRST_MAG10-110</name>
</gene>